<name>A0A2G7HK07_9CLOT</name>
<dbReference type="InterPro" id="IPR029044">
    <property type="entry name" value="Nucleotide-diphossugar_trans"/>
</dbReference>
<dbReference type="EMBL" id="PEIK01000002">
    <property type="protein sequence ID" value="PIH05457.1"/>
    <property type="molecule type" value="Genomic_DNA"/>
</dbReference>
<sequence>MPLFSSENATSLTETVKDITGNLLNKNTNHIEQSESTDNMEIEKDTGLNNPPFISYVTFNRMGLTIRNLRNILDSDEDFEMHIVDCNSNDNSWDYIQSLNDKRIKSKTRFSMNYGPIYALNFNLAKRKSDQYFITIDSDTYIKTKNWISCFMEVFEAFPEVGLLGVMRDTPYPRYMPPIIPRVKDDISYLELKNGDVSGYMDFIPGQLQCLRPELINEIGYWSEENGYGDAELTPRVVNYTSFKVGFLTTVEIDMTQLIGCDECQGKDLCKLSRSVNTCYSFSKSLNCNKSFAKKFAWKYLETFKELEEGKRTAYCASIHDPESMGKHLYNQIWATENFNYYIKNSNVYRKQQ</sequence>
<keyword evidence="2" id="KW-0808">Transferase</keyword>
<dbReference type="Proteomes" id="UP000231322">
    <property type="component" value="Unassembled WGS sequence"/>
</dbReference>
<evidence type="ECO:0000313" key="3">
    <source>
        <dbReference type="Proteomes" id="UP000231322"/>
    </source>
</evidence>
<dbReference type="Pfam" id="PF00535">
    <property type="entry name" value="Glycos_transf_2"/>
    <property type="match status" value="1"/>
</dbReference>
<evidence type="ECO:0000313" key="2">
    <source>
        <dbReference type="EMBL" id="PIH05457.1"/>
    </source>
</evidence>
<proteinExistence type="predicted"/>
<feature type="domain" description="Glycosyltransferase 2-like" evidence="1">
    <location>
        <begin position="58"/>
        <end position="166"/>
    </location>
</feature>
<protein>
    <submittedName>
        <fullName evidence="2">Glycosyl transferase</fullName>
    </submittedName>
</protein>
<dbReference type="AlphaFoldDB" id="A0A2G7HK07"/>
<dbReference type="Gene3D" id="3.90.550.10">
    <property type="entry name" value="Spore Coat Polysaccharide Biosynthesis Protein SpsA, Chain A"/>
    <property type="match status" value="1"/>
</dbReference>
<organism evidence="2 3">
    <name type="scientific">Clostridium combesii</name>
    <dbReference type="NCBI Taxonomy" id="39481"/>
    <lineage>
        <taxon>Bacteria</taxon>
        <taxon>Bacillati</taxon>
        <taxon>Bacillota</taxon>
        <taxon>Clostridia</taxon>
        <taxon>Eubacteriales</taxon>
        <taxon>Clostridiaceae</taxon>
        <taxon>Clostridium</taxon>
    </lineage>
</organism>
<comment type="caution">
    <text evidence="2">The sequence shown here is derived from an EMBL/GenBank/DDBJ whole genome shotgun (WGS) entry which is preliminary data.</text>
</comment>
<dbReference type="InterPro" id="IPR001173">
    <property type="entry name" value="Glyco_trans_2-like"/>
</dbReference>
<dbReference type="GO" id="GO:0016740">
    <property type="term" value="F:transferase activity"/>
    <property type="evidence" value="ECO:0007669"/>
    <property type="project" value="UniProtKB-KW"/>
</dbReference>
<dbReference type="CDD" id="cd00761">
    <property type="entry name" value="Glyco_tranf_GTA_type"/>
    <property type="match status" value="1"/>
</dbReference>
<evidence type="ECO:0000259" key="1">
    <source>
        <dbReference type="Pfam" id="PF00535"/>
    </source>
</evidence>
<keyword evidence="3" id="KW-1185">Reference proteome</keyword>
<dbReference type="RefSeq" id="WP_099837902.1">
    <property type="nucleotide sequence ID" value="NZ_PEIK01000002.1"/>
</dbReference>
<dbReference type="SUPFAM" id="SSF53448">
    <property type="entry name" value="Nucleotide-diphospho-sugar transferases"/>
    <property type="match status" value="1"/>
</dbReference>
<gene>
    <name evidence="2" type="ORF">CS538_02905</name>
</gene>
<reference evidence="2 3" key="1">
    <citation type="submission" date="2017-10" db="EMBL/GenBank/DDBJ databases">
        <title>Reclassification of Eubacterium combesii and discrepancies in the nomenclature of botulinum neurotoxin producing clostridia. Request for an Opinion.</title>
        <authorList>
            <person name="Dobritsa A.P."/>
            <person name="Kutumbaka K.K."/>
            <person name="Samadpour M."/>
        </authorList>
    </citation>
    <scope>NUCLEOTIDE SEQUENCE [LARGE SCALE GENOMIC DNA]</scope>
    <source>
        <strain evidence="2 3">DSM 20696</strain>
    </source>
</reference>
<accession>A0A2G7HK07</accession>